<dbReference type="Gene3D" id="1.20.1560.10">
    <property type="entry name" value="ABC transporter type 1, transmembrane domain"/>
    <property type="match status" value="1"/>
</dbReference>
<feature type="transmembrane region" description="Helical" evidence="4">
    <location>
        <begin position="108"/>
        <end position="128"/>
    </location>
</feature>
<keyword evidence="2 4" id="KW-1133">Transmembrane helix</keyword>
<dbReference type="SUPFAM" id="SSF90123">
    <property type="entry name" value="ABC transporter transmembrane region"/>
    <property type="match status" value="1"/>
</dbReference>
<dbReference type="GO" id="GO:0005524">
    <property type="term" value="F:ATP binding"/>
    <property type="evidence" value="ECO:0007669"/>
    <property type="project" value="InterPro"/>
</dbReference>
<name>A0A0N4VWE4_HAEPC</name>
<sequence>LHLRVRTATIMTMDEQQMDETKEKKDDITRLRKGEFRIIGWAELKAEGVKKTNLLEILAYASPHWKMLTIGLTACVIGGLVYPTYSVVFMQVITSFSNPDTLLSTGHFWALMFLVLAGIQGCTMFGQFHS</sequence>
<dbReference type="InterPro" id="IPR036640">
    <property type="entry name" value="ABC1_TM_sf"/>
</dbReference>
<reference evidence="5" key="1">
    <citation type="submission" date="2017-02" db="UniProtKB">
        <authorList>
            <consortium name="WormBaseParasite"/>
        </authorList>
    </citation>
    <scope>IDENTIFICATION</scope>
</reference>
<keyword evidence="3 4" id="KW-0472">Membrane</keyword>
<dbReference type="OMA" id="PEWIFIC"/>
<evidence type="ECO:0000256" key="1">
    <source>
        <dbReference type="ARBA" id="ARBA00022692"/>
    </source>
</evidence>
<evidence type="ECO:0000256" key="3">
    <source>
        <dbReference type="ARBA" id="ARBA00023136"/>
    </source>
</evidence>
<dbReference type="AlphaFoldDB" id="A0A0N4VWE4"/>
<feature type="transmembrane region" description="Helical" evidence="4">
    <location>
        <begin position="67"/>
        <end position="88"/>
    </location>
</feature>
<dbReference type="WBParaSite" id="HPLM_0000161401-mRNA-1">
    <property type="protein sequence ID" value="HPLM_0000161401-mRNA-1"/>
    <property type="gene ID" value="HPLM_0000161401"/>
</dbReference>
<dbReference type="InterPro" id="IPR027417">
    <property type="entry name" value="P-loop_NTPase"/>
</dbReference>
<dbReference type="Gene3D" id="3.40.50.300">
    <property type="entry name" value="P-loop containing nucleotide triphosphate hydrolases"/>
    <property type="match status" value="1"/>
</dbReference>
<evidence type="ECO:0000256" key="2">
    <source>
        <dbReference type="ARBA" id="ARBA00022989"/>
    </source>
</evidence>
<keyword evidence="1 4" id="KW-0812">Transmembrane</keyword>
<protein>
    <submittedName>
        <fullName evidence="5">ABC transmembrane type-1 domain-containing protein</fullName>
    </submittedName>
</protein>
<dbReference type="GO" id="GO:0016020">
    <property type="term" value="C:membrane"/>
    <property type="evidence" value="ECO:0007669"/>
    <property type="project" value="InterPro"/>
</dbReference>
<evidence type="ECO:0000313" key="5">
    <source>
        <dbReference type="WBParaSite" id="HPLM_0000161401-mRNA-1"/>
    </source>
</evidence>
<evidence type="ECO:0000256" key="4">
    <source>
        <dbReference type="SAM" id="Phobius"/>
    </source>
</evidence>
<organism evidence="5">
    <name type="scientific">Haemonchus placei</name>
    <name type="common">Barber's pole worm</name>
    <dbReference type="NCBI Taxonomy" id="6290"/>
    <lineage>
        <taxon>Eukaryota</taxon>
        <taxon>Metazoa</taxon>
        <taxon>Ecdysozoa</taxon>
        <taxon>Nematoda</taxon>
        <taxon>Chromadorea</taxon>
        <taxon>Rhabditida</taxon>
        <taxon>Rhabditina</taxon>
        <taxon>Rhabditomorpha</taxon>
        <taxon>Strongyloidea</taxon>
        <taxon>Trichostrongylidae</taxon>
        <taxon>Haemonchus</taxon>
    </lineage>
</organism>
<proteinExistence type="predicted"/>
<accession>A0A0N4VWE4</accession>